<evidence type="ECO:0000313" key="3">
    <source>
        <dbReference type="EMBL" id="ADV83117.1"/>
    </source>
</evidence>
<feature type="domain" description="SbsA Ig-like" evidence="2">
    <location>
        <begin position="30"/>
        <end position="84"/>
    </location>
</feature>
<dbReference type="AlphaFoldDB" id="E8UXV1"/>
<dbReference type="InterPro" id="IPR032812">
    <property type="entry name" value="SbsA_Ig"/>
</dbReference>
<dbReference type="Proteomes" id="UP000006844">
    <property type="component" value="Chromosome"/>
</dbReference>
<organism evidence="3 4">
    <name type="scientific">Terriglobus saanensis (strain ATCC BAA-1853 / DSM 23119 / SP1PR4)</name>
    <dbReference type="NCBI Taxonomy" id="401053"/>
    <lineage>
        <taxon>Bacteria</taxon>
        <taxon>Pseudomonadati</taxon>
        <taxon>Acidobacteriota</taxon>
        <taxon>Terriglobia</taxon>
        <taxon>Terriglobales</taxon>
        <taxon>Acidobacteriaceae</taxon>
        <taxon>Terriglobus</taxon>
    </lineage>
</organism>
<proteinExistence type="predicted"/>
<dbReference type="HOGENOM" id="CLU_2496832_0_0_0"/>
<keyword evidence="1" id="KW-0732">Signal</keyword>
<evidence type="ECO:0000259" key="2">
    <source>
        <dbReference type="Pfam" id="PF13205"/>
    </source>
</evidence>
<reference evidence="3 4" key="1">
    <citation type="journal article" date="2012" name="Stand. Genomic Sci.">
        <title>Complete genome sequence of Terriglobus saanensis type strain SP1PR4(T), an Acidobacteria from tundra soil.</title>
        <authorList>
            <person name="Rawat S.R."/>
            <person name="Mannisto M.K."/>
            <person name="Starovoytov V."/>
            <person name="Goodwin L."/>
            <person name="Nolan M."/>
            <person name="Hauser L."/>
            <person name="Land M."/>
            <person name="Davenport K.W."/>
            <person name="Woyke T."/>
            <person name="Haggblom M.M."/>
        </authorList>
    </citation>
    <scope>NUCLEOTIDE SEQUENCE</scope>
    <source>
        <strain evidence="4">ATCC BAA-1853 / DSM 23119 / SP1PR4</strain>
    </source>
</reference>
<evidence type="ECO:0000256" key="1">
    <source>
        <dbReference type="ARBA" id="ARBA00022729"/>
    </source>
</evidence>
<name>E8UXV1_TERSS</name>
<dbReference type="Pfam" id="PF13205">
    <property type="entry name" value="Big_5"/>
    <property type="match status" value="1"/>
</dbReference>
<dbReference type="STRING" id="401053.AciPR4_2327"/>
<accession>E8UXV1</accession>
<gene>
    <name evidence="3" type="ordered locus">AciPR4_2327</name>
</gene>
<dbReference type="KEGG" id="tsa:AciPR4_2327"/>
<dbReference type="PROSITE" id="PS51257">
    <property type="entry name" value="PROKAR_LIPOPROTEIN"/>
    <property type="match status" value="1"/>
</dbReference>
<protein>
    <recommendedName>
        <fullName evidence="2">SbsA Ig-like domain-containing protein</fullName>
    </recommendedName>
</protein>
<keyword evidence="4" id="KW-1185">Reference proteome</keyword>
<sequence>MRTRRLGFVASLTALVFVFLGGCGKEKAATVSPSVTSTVPVAGATGVPVNQVISATFNESMNPSTITGTTFLVTGPGATAVAGTVS</sequence>
<dbReference type="EMBL" id="CP002467">
    <property type="protein sequence ID" value="ADV83117.1"/>
    <property type="molecule type" value="Genomic_DNA"/>
</dbReference>
<evidence type="ECO:0000313" key="4">
    <source>
        <dbReference type="Proteomes" id="UP000006844"/>
    </source>
</evidence>